<evidence type="ECO:0000313" key="5">
    <source>
        <dbReference type="EMBL" id="RDI75228.1"/>
    </source>
</evidence>
<evidence type="ECO:0000259" key="4">
    <source>
        <dbReference type="PROSITE" id="PS50830"/>
    </source>
</evidence>
<comment type="caution">
    <text evidence="5">The sequence shown here is derived from an EMBL/GenBank/DDBJ whole genome shotgun (WGS) entry which is preliminary data.</text>
</comment>
<dbReference type="GO" id="GO:0016787">
    <property type="term" value="F:hydrolase activity"/>
    <property type="evidence" value="ECO:0007669"/>
    <property type="project" value="UniProtKB-KW"/>
</dbReference>
<evidence type="ECO:0000256" key="3">
    <source>
        <dbReference type="ARBA" id="ARBA00022801"/>
    </source>
</evidence>
<dbReference type="InterPro" id="IPR016071">
    <property type="entry name" value="Staphylococal_nuclease_OB-fold"/>
</dbReference>
<dbReference type="Gene3D" id="2.40.50.90">
    <property type="match status" value="1"/>
</dbReference>
<dbReference type="Pfam" id="PF00565">
    <property type="entry name" value="SNase"/>
    <property type="match status" value="1"/>
</dbReference>
<protein>
    <submittedName>
        <fullName evidence="5">Nuclease</fullName>
    </submittedName>
</protein>
<accession>A0A7M2YZC9</accession>
<reference evidence="6" key="2">
    <citation type="journal article" date="2019" name="MicrobiologyOpen">
        <title>High-quality draft genome sequence of Gaiella occulta isolated from a 150 meter deep mineral water borehole and comparison with the genome sequences of other deep-branching lineages of the phylum Actinobacteria.</title>
        <authorList>
            <person name="Severino R."/>
            <person name="Froufe H.J.C."/>
            <person name="Barroso C."/>
            <person name="Albuquerque L."/>
            <person name="Lobo-da-Cunha A."/>
            <person name="da Costa M.S."/>
            <person name="Egas C."/>
        </authorList>
    </citation>
    <scope>NUCLEOTIDE SEQUENCE [LARGE SCALE GENOMIC DNA]</scope>
    <source>
        <strain evidence="6">F2-233</strain>
    </source>
</reference>
<dbReference type="InterPro" id="IPR035437">
    <property type="entry name" value="SNase_OB-fold_sf"/>
</dbReference>
<keyword evidence="1" id="KW-0540">Nuclease</keyword>
<evidence type="ECO:0000313" key="6">
    <source>
        <dbReference type="Proteomes" id="UP000254134"/>
    </source>
</evidence>
<dbReference type="RefSeq" id="WP_181813384.1">
    <property type="nucleotide sequence ID" value="NZ_QQZY01000002.1"/>
</dbReference>
<organism evidence="5 6">
    <name type="scientific">Gaiella occulta</name>
    <dbReference type="NCBI Taxonomy" id="1002870"/>
    <lineage>
        <taxon>Bacteria</taxon>
        <taxon>Bacillati</taxon>
        <taxon>Actinomycetota</taxon>
        <taxon>Thermoleophilia</taxon>
        <taxon>Gaiellales</taxon>
        <taxon>Gaiellaceae</taxon>
        <taxon>Gaiella</taxon>
    </lineage>
</organism>
<keyword evidence="3" id="KW-0378">Hydrolase</keyword>
<proteinExistence type="predicted"/>
<evidence type="ECO:0000256" key="2">
    <source>
        <dbReference type="ARBA" id="ARBA00022759"/>
    </source>
</evidence>
<keyword evidence="2" id="KW-0255">Endonuclease</keyword>
<dbReference type="EMBL" id="QQZY01000002">
    <property type="protein sequence ID" value="RDI75228.1"/>
    <property type="molecule type" value="Genomic_DNA"/>
</dbReference>
<name>A0A7M2YZC9_9ACTN</name>
<dbReference type="AlphaFoldDB" id="A0A7M2YZC9"/>
<dbReference type="SMR" id="A0A7M2YZC9"/>
<dbReference type="Proteomes" id="UP000254134">
    <property type="component" value="Unassembled WGS sequence"/>
</dbReference>
<reference evidence="5 6" key="1">
    <citation type="submission" date="2018-07" db="EMBL/GenBank/DDBJ databases">
        <title>High-quality-draft genome sequence of Gaiella occulta.</title>
        <authorList>
            <person name="Severino R."/>
            <person name="Froufe H.J.C."/>
            <person name="Rainey F.A."/>
            <person name="Barroso C."/>
            <person name="Albuquerque L."/>
            <person name="Lobo-Da-Cunha A."/>
            <person name="Da Costa M.S."/>
            <person name="Egas C."/>
        </authorList>
    </citation>
    <scope>NUCLEOTIDE SEQUENCE [LARGE SCALE GENOMIC DNA]</scope>
    <source>
        <strain evidence="5 6">F2-233</strain>
    </source>
</reference>
<keyword evidence="6" id="KW-1185">Reference proteome</keyword>
<sequence length="136" mass="15075">MSDGDTLRLRDGRRVRLLQIDAPELHGDCFGKAALTALRRLTPAGTRVTLVADRRLDRSDSYGRLLRYVFVGGRNVNVELVRRGAASPYFFRGRRGRHAIDLLRAAREARGARRGYWGACPRADLDPAAGSITGRA</sequence>
<dbReference type="SUPFAM" id="SSF50199">
    <property type="entry name" value="Staphylococcal nuclease"/>
    <property type="match status" value="1"/>
</dbReference>
<dbReference type="SMART" id="SM00318">
    <property type="entry name" value="SNc"/>
    <property type="match status" value="1"/>
</dbReference>
<gene>
    <name evidence="5" type="ORF">Gocc_1026</name>
</gene>
<feature type="domain" description="TNase-like" evidence="4">
    <location>
        <begin position="1"/>
        <end position="119"/>
    </location>
</feature>
<evidence type="ECO:0000256" key="1">
    <source>
        <dbReference type="ARBA" id="ARBA00022722"/>
    </source>
</evidence>
<dbReference type="PROSITE" id="PS50830">
    <property type="entry name" value="TNASE_3"/>
    <property type="match status" value="1"/>
</dbReference>
<dbReference type="GO" id="GO:0004519">
    <property type="term" value="F:endonuclease activity"/>
    <property type="evidence" value="ECO:0007669"/>
    <property type="project" value="UniProtKB-KW"/>
</dbReference>
<dbReference type="PANTHER" id="PTHR12302:SF3">
    <property type="entry name" value="SERINE_THREONINE-PROTEIN KINASE 31"/>
    <property type="match status" value="1"/>
</dbReference>
<dbReference type="PANTHER" id="PTHR12302">
    <property type="entry name" value="EBNA2 BINDING PROTEIN P100"/>
    <property type="match status" value="1"/>
</dbReference>